<dbReference type="PANTHER" id="PTHR43024:SF1">
    <property type="entry name" value="UDP-N-ACETYLMURAMOYL-TRIPEPTIDE--D-ALANYL-D-ALANINE LIGASE"/>
    <property type="match status" value="1"/>
</dbReference>
<comment type="pathway">
    <text evidence="10 11">Cell wall biogenesis; peptidoglycan biosynthesis.</text>
</comment>
<dbReference type="InterPro" id="IPR013221">
    <property type="entry name" value="Mur_ligase_cen"/>
</dbReference>
<feature type="domain" description="Mur ligase N-terminal catalytic" evidence="12">
    <location>
        <begin position="30"/>
        <end position="107"/>
    </location>
</feature>
<dbReference type="EMBL" id="ADGH01000003">
    <property type="protein sequence ID" value="EHG25628.1"/>
    <property type="molecule type" value="Genomic_DNA"/>
</dbReference>
<dbReference type="Gene3D" id="3.40.1390.10">
    <property type="entry name" value="MurE/MurF, N-terminal domain"/>
    <property type="match status" value="1"/>
</dbReference>
<comment type="similarity">
    <text evidence="10">Belongs to the MurCDEF family. MurF subfamily.</text>
</comment>
<comment type="subcellular location">
    <subcellularLocation>
        <location evidence="10 11">Cytoplasm</location>
    </subcellularLocation>
</comment>
<dbReference type="SUPFAM" id="SSF53244">
    <property type="entry name" value="MurD-like peptide ligases, peptide-binding domain"/>
    <property type="match status" value="1"/>
</dbReference>
<evidence type="ECO:0000256" key="1">
    <source>
        <dbReference type="ARBA" id="ARBA00022490"/>
    </source>
</evidence>
<evidence type="ECO:0000256" key="3">
    <source>
        <dbReference type="ARBA" id="ARBA00022618"/>
    </source>
</evidence>
<dbReference type="EC" id="6.3.2.10" evidence="10 11"/>
<evidence type="ECO:0000256" key="2">
    <source>
        <dbReference type="ARBA" id="ARBA00022598"/>
    </source>
</evidence>
<dbReference type="HAMAP" id="MF_02019">
    <property type="entry name" value="MurF"/>
    <property type="match status" value="1"/>
</dbReference>
<evidence type="ECO:0000313" key="16">
    <source>
        <dbReference type="Proteomes" id="UP000003175"/>
    </source>
</evidence>
<evidence type="ECO:0000259" key="14">
    <source>
        <dbReference type="Pfam" id="PF08245"/>
    </source>
</evidence>
<evidence type="ECO:0000256" key="5">
    <source>
        <dbReference type="ARBA" id="ARBA00022840"/>
    </source>
</evidence>
<evidence type="ECO:0000259" key="13">
    <source>
        <dbReference type="Pfam" id="PF02875"/>
    </source>
</evidence>
<keyword evidence="1 10" id="KW-0963">Cytoplasm</keyword>
<sequence length="469" mass="49454">MTGMTWDEVQAAVGAAAHNGKLAGNTVFPHITTDTRKISSGDLFVALRGEKFDGADFAAEALERGAAAVIVGTPLSTSAEKALKKAKGTVLKAEDGLRAYQAIAHAWRMKFDIPVIAITGSNGKTTTKELTAAVLSGRGKVCRTAANYNNEVGLPLTLLGIMPEDFAAVVEIGMRGLGQIAALAPVAAPTIGIVTNVCEVHMELLGSIENIAKAKAELVEAIPSGGTVILNADDSRVAAMRSFAADGVRILTYGIDADADVRAEALQCAADGSRFMVTYANERHEYAVSLPGRHNVSNTLAALAAGFALGLTPQEMQAGLRNIEGTKMRYETESVGAWMFINDAYNASPSSMRAALETTAALYPGRKIAVLGDMLELGAAAEEAHRMIGRRAAELDFAAVVTYGPQARWIHEAAEKTGCAVCCHAETHEEAAQLLRKILSDGDTVLFKGSRGMRMEQVITLLTGEKAGH</sequence>
<keyword evidence="7 10" id="KW-0573">Peptidoglycan synthesis</keyword>
<proteinExistence type="inferred from homology"/>
<dbReference type="Proteomes" id="UP000003175">
    <property type="component" value="Unassembled WGS sequence"/>
</dbReference>
<keyword evidence="2 10" id="KW-0436">Ligase</keyword>
<accession>A0ABN0DRQ7</accession>
<feature type="binding site" evidence="10">
    <location>
        <begin position="120"/>
        <end position="126"/>
    </location>
    <ligand>
        <name>ATP</name>
        <dbReference type="ChEBI" id="CHEBI:30616"/>
    </ligand>
</feature>
<feature type="domain" description="Mur ligase central" evidence="14">
    <location>
        <begin position="118"/>
        <end position="305"/>
    </location>
</feature>
<evidence type="ECO:0000256" key="10">
    <source>
        <dbReference type="HAMAP-Rule" id="MF_02019"/>
    </source>
</evidence>
<organism evidence="15 16">
    <name type="scientific">Selenomonas noxia F0398</name>
    <dbReference type="NCBI Taxonomy" id="702437"/>
    <lineage>
        <taxon>Bacteria</taxon>
        <taxon>Bacillati</taxon>
        <taxon>Bacillota</taxon>
        <taxon>Negativicutes</taxon>
        <taxon>Selenomonadales</taxon>
        <taxon>Selenomonadaceae</taxon>
        <taxon>Selenomonas</taxon>
    </lineage>
</organism>
<gene>
    <name evidence="10" type="primary">murF</name>
    <name evidence="15" type="ORF">HMPREF9432_00129</name>
</gene>
<dbReference type="SUPFAM" id="SSF63418">
    <property type="entry name" value="MurE/MurF N-terminal domain"/>
    <property type="match status" value="1"/>
</dbReference>
<dbReference type="NCBIfam" id="TIGR01143">
    <property type="entry name" value="murF"/>
    <property type="match status" value="1"/>
</dbReference>
<dbReference type="PANTHER" id="PTHR43024">
    <property type="entry name" value="UDP-N-ACETYLMURAMOYL-TRIPEPTIDE--D-ALANYL-D-ALANINE LIGASE"/>
    <property type="match status" value="1"/>
</dbReference>
<keyword evidence="4 10" id="KW-0547">Nucleotide-binding</keyword>
<evidence type="ECO:0000256" key="4">
    <source>
        <dbReference type="ARBA" id="ARBA00022741"/>
    </source>
</evidence>
<keyword evidence="5 10" id="KW-0067">ATP-binding</keyword>
<name>A0ABN0DRQ7_9FIRM</name>
<dbReference type="SUPFAM" id="SSF53623">
    <property type="entry name" value="MurD-like peptide ligases, catalytic domain"/>
    <property type="match status" value="1"/>
</dbReference>
<dbReference type="Gene3D" id="3.40.1190.10">
    <property type="entry name" value="Mur-like, catalytic domain"/>
    <property type="match status" value="1"/>
</dbReference>
<evidence type="ECO:0000256" key="9">
    <source>
        <dbReference type="ARBA" id="ARBA00023316"/>
    </source>
</evidence>
<keyword evidence="16" id="KW-1185">Reference proteome</keyword>
<protein>
    <recommendedName>
        <fullName evidence="10 11">UDP-N-acetylmuramoyl-tripeptide--D-alanyl-D-alanine ligase</fullName>
        <ecNumber evidence="10 11">6.3.2.10</ecNumber>
    </recommendedName>
    <alternativeName>
        <fullName evidence="10">D-alanyl-D-alanine-adding enzyme</fullName>
    </alternativeName>
</protein>
<dbReference type="InterPro" id="IPR036565">
    <property type="entry name" value="Mur-like_cat_sf"/>
</dbReference>
<dbReference type="InterPro" id="IPR051046">
    <property type="entry name" value="MurCDEF_CellWall_CoF430Synth"/>
</dbReference>
<comment type="catalytic activity">
    <reaction evidence="10 11">
        <text>D-alanyl-D-alanine + UDP-N-acetyl-alpha-D-muramoyl-L-alanyl-gamma-D-glutamyl-meso-2,6-diaminopimelate + ATP = UDP-N-acetyl-alpha-D-muramoyl-L-alanyl-gamma-D-glutamyl-meso-2,6-diaminopimeloyl-D-alanyl-D-alanine + ADP + phosphate + H(+)</text>
        <dbReference type="Rhea" id="RHEA:28374"/>
        <dbReference type="ChEBI" id="CHEBI:15378"/>
        <dbReference type="ChEBI" id="CHEBI:30616"/>
        <dbReference type="ChEBI" id="CHEBI:43474"/>
        <dbReference type="ChEBI" id="CHEBI:57822"/>
        <dbReference type="ChEBI" id="CHEBI:61386"/>
        <dbReference type="ChEBI" id="CHEBI:83905"/>
        <dbReference type="ChEBI" id="CHEBI:456216"/>
        <dbReference type="EC" id="6.3.2.10"/>
    </reaction>
</comment>
<keyword evidence="6 10" id="KW-0133">Cell shape</keyword>
<evidence type="ECO:0000256" key="11">
    <source>
        <dbReference type="RuleBase" id="RU004136"/>
    </source>
</evidence>
<dbReference type="Gene3D" id="3.90.190.20">
    <property type="entry name" value="Mur ligase, C-terminal domain"/>
    <property type="match status" value="1"/>
</dbReference>
<evidence type="ECO:0000259" key="12">
    <source>
        <dbReference type="Pfam" id="PF01225"/>
    </source>
</evidence>
<dbReference type="InterPro" id="IPR004101">
    <property type="entry name" value="Mur_ligase_C"/>
</dbReference>
<dbReference type="Pfam" id="PF08245">
    <property type="entry name" value="Mur_ligase_M"/>
    <property type="match status" value="1"/>
</dbReference>
<keyword evidence="9 10" id="KW-0961">Cell wall biogenesis/degradation</keyword>
<evidence type="ECO:0000256" key="7">
    <source>
        <dbReference type="ARBA" id="ARBA00022984"/>
    </source>
</evidence>
<dbReference type="RefSeq" id="WP_006695719.1">
    <property type="nucleotide sequence ID" value="NZ_JH376857.1"/>
</dbReference>
<evidence type="ECO:0000256" key="8">
    <source>
        <dbReference type="ARBA" id="ARBA00023306"/>
    </source>
</evidence>
<dbReference type="Pfam" id="PF01225">
    <property type="entry name" value="Mur_ligase"/>
    <property type="match status" value="1"/>
</dbReference>
<keyword evidence="3 10" id="KW-0132">Cell division</keyword>
<reference evidence="15 16" key="1">
    <citation type="submission" date="2011-08" db="EMBL/GenBank/DDBJ databases">
        <title>The Genome Sequence of Selenomonas noxia F0398.</title>
        <authorList>
            <consortium name="The Broad Institute Genome Sequencing Platform"/>
            <person name="Earl A."/>
            <person name="Ward D."/>
            <person name="Feldgarden M."/>
            <person name="Gevers D."/>
            <person name="Izard J."/>
            <person name="Ganesan A."/>
            <person name="Blanton J.M."/>
            <person name="Baranova O.V."/>
            <person name="Tanner A.C."/>
            <person name="Dewhirst F.E."/>
            <person name="Young S.K."/>
            <person name="Zeng Q."/>
            <person name="Gargeya S."/>
            <person name="Fitzgerald M."/>
            <person name="Haas B."/>
            <person name="Abouelleil A."/>
            <person name="Alvarado L."/>
            <person name="Arachchi H.M."/>
            <person name="Berlin A."/>
            <person name="Brown A."/>
            <person name="Chapman S.B."/>
            <person name="Chen Z."/>
            <person name="Dunbar C."/>
            <person name="Freedman E."/>
            <person name="Gearin G."/>
            <person name="Gellesch M."/>
            <person name="Goldberg J."/>
            <person name="Griggs A."/>
            <person name="Gujja S."/>
            <person name="Heiman D."/>
            <person name="Howarth C."/>
            <person name="Larson L."/>
            <person name="Lui A."/>
            <person name="MacDonald P.J.P."/>
            <person name="Montmayeur A."/>
            <person name="Murphy C."/>
            <person name="Neiman D."/>
            <person name="Pearson M."/>
            <person name="Priest M."/>
            <person name="Roberts A."/>
            <person name="Saif S."/>
            <person name="Shea T."/>
            <person name="Shenoy N."/>
            <person name="Sisk P."/>
            <person name="Stolte C."/>
            <person name="Sykes S."/>
            <person name="Wortman J."/>
            <person name="Nusbaum C."/>
            <person name="Birren B."/>
        </authorList>
    </citation>
    <scope>NUCLEOTIDE SEQUENCE [LARGE SCALE GENOMIC DNA]</scope>
    <source>
        <strain evidence="15 16">F0398</strain>
    </source>
</reference>
<dbReference type="Pfam" id="PF02875">
    <property type="entry name" value="Mur_ligase_C"/>
    <property type="match status" value="1"/>
</dbReference>
<evidence type="ECO:0000256" key="6">
    <source>
        <dbReference type="ARBA" id="ARBA00022960"/>
    </source>
</evidence>
<dbReference type="InterPro" id="IPR035911">
    <property type="entry name" value="MurE/MurF_N"/>
</dbReference>
<dbReference type="InterPro" id="IPR000713">
    <property type="entry name" value="Mur_ligase_N"/>
</dbReference>
<comment type="function">
    <text evidence="10 11">Involved in cell wall formation. Catalyzes the final step in the synthesis of UDP-N-acetylmuramoyl-pentapeptide, the precursor of murein.</text>
</comment>
<keyword evidence="8 10" id="KW-0131">Cell cycle</keyword>
<evidence type="ECO:0000313" key="15">
    <source>
        <dbReference type="EMBL" id="EHG25628.1"/>
    </source>
</evidence>
<feature type="domain" description="Mur ligase C-terminal" evidence="13">
    <location>
        <begin position="335"/>
        <end position="451"/>
    </location>
</feature>
<comment type="caution">
    <text evidence="15">The sequence shown here is derived from an EMBL/GenBank/DDBJ whole genome shotgun (WGS) entry which is preliminary data.</text>
</comment>
<dbReference type="InterPro" id="IPR005863">
    <property type="entry name" value="UDP-N-AcMur_synth"/>
</dbReference>
<dbReference type="InterPro" id="IPR036615">
    <property type="entry name" value="Mur_ligase_C_dom_sf"/>
</dbReference>